<dbReference type="Proteomes" id="UP000469670">
    <property type="component" value="Unassembled WGS sequence"/>
</dbReference>
<gene>
    <name evidence="1" type="ORF">G3I50_21760</name>
</gene>
<organism evidence="1 2">
    <name type="scientific">Streptomyces parvus</name>
    <dbReference type="NCBI Taxonomy" id="66428"/>
    <lineage>
        <taxon>Bacteria</taxon>
        <taxon>Bacillati</taxon>
        <taxon>Actinomycetota</taxon>
        <taxon>Actinomycetes</taxon>
        <taxon>Kitasatosporales</taxon>
        <taxon>Streptomycetaceae</taxon>
        <taxon>Streptomyces</taxon>
    </lineage>
</organism>
<name>A0A7K3S037_9ACTN</name>
<evidence type="ECO:0000313" key="1">
    <source>
        <dbReference type="EMBL" id="NEC20847.1"/>
    </source>
</evidence>
<dbReference type="AlphaFoldDB" id="A0A7K3S037"/>
<reference evidence="1 2" key="1">
    <citation type="submission" date="2020-01" db="EMBL/GenBank/DDBJ databases">
        <title>Insect and environment-associated Actinomycetes.</title>
        <authorList>
            <person name="Currrie C."/>
            <person name="Chevrette M."/>
            <person name="Carlson C."/>
            <person name="Stubbendieck R."/>
            <person name="Wendt-Pienkowski E."/>
        </authorList>
    </citation>
    <scope>NUCLEOTIDE SEQUENCE [LARGE SCALE GENOMIC DNA]</scope>
    <source>
        <strain evidence="1 2">SID7590</strain>
    </source>
</reference>
<protein>
    <submittedName>
        <fullName evidence="1">Uncharacterized protein</fullName>
    </submittedName>
</protein>
<evidence type="ECO:0000313" key="2">
    <source>
        <dbReference type="Proteomes" id="UP000469670"/>
    </source>
</evidence>
<proteinExistence type="predicted"/>
<dbReference type="EMBL" id="JAAGMP010000966">
    <property type="protein sequence ID" value="NEC20847.1"/>
    <property type="molecule type" value="Genomic_DNA"/>
</dbReference>
<comment type="caution">
    <text evidence="1">The sequence shown here is derived from an EMBL/GenBank/DDBJ whole genome shotgun (WGS) entry which is preliminary data.</text>
</comment>
<sequence length="207" mass="23152">MNDTELLYVAILEQWEREPEERGDWADFNEVLPFTELSHFTDYFVEFTRQRTDLHQLIEGMSRTDYRQYVVEQFIEWYVYQIGGVGAGGQAYYGDAYGSAEQAYGGYEGYGDPAHAAQPPQEWPAQEPVAEAPYVSEGAAAVERPEEPPVEKEPVTDPETLRSVAEALEIYASDVAAPGAVTDAHLELLETYGVHVETDLGMPPEHG</sequence>
<dbReference type="RefSeq" id="WP_164204687.1">
    <property type="nucleotide sequence ID" value="NZ_JAAGMP010000966.1"/>
</dbReference>
<accession>A0A7K3S037</accession>